<dbReference type="EMBL" id="BTGU01000101">
    <property type="protein sequence ID" value="GMN60734.1"/>
    <property type="molecule type" value="Genomic_DNA"/>
</dbReference>
<accession>A0AA88DWI6</accession>
<name>A0AA88DWI6_FICCA</name>
<sequence length="230" mass="25512">MVGKKMESRVDSVEEQMVSVRRDLQKLSEVKKSLGTILEKMVILDRVDLALQKLEEPKPVEPSVVGSKVSVGPESSSRPSVLAESGSCEIGVKWVDQGKSVPVDQSGGAFEVLSKAVSELGSLGGGYLEVAGKNDALLHRLEMPVFEGSNLEGWVFRAKRFFTINRLSKLQKLEAATISMDGKALAWFQWENGRWPTCSWSILKLNLLDRFRLSEEGSSCEKFLTLQQEH</sequence>
<organism evidence="1 2">
    <name type="scientific">Ficus carica</name>
    <name type="common">Common fig</name>
    <dbReference type="NCBI Taxonomy" id="3494"/>
    <lineage>
        <taxon>Eukaryota</taxon>
        <taxon>Viridiplantae</taxon>
        <taxon>Streptophyta</taxon>
        <taxon>Embryophyta</taxon>
        <taxon>Tracheophyta</taxon>
        <taxon>Spermatophyta</taxon>
        <taxon>Magnoliopsida</taxon>
        <taxon>eudicotyledons</taxon>
        <taxon>Gunneridae</taxon>
        <taxon>Pentapetalae</taxon>
        <taxon>rosids</taxon>
        <taxon>fabids</taxon>
        <taxon>Rosales</taxon>
        <taxon>Moraceae</taxon>
        <taxon>Ficeae</taxon>
        <taxon>Ficus</taxon>
    </lineage>
</organism>
<evidence type="ECO:0008006" key="3">
    <source>
        <dbReference type="Google" id="ProtNLM"/>
    </source>
</evidence>
<keyword evidence="2" id="KW-1185">Reference proteome</keyword>
<reference evidence="1" key="1">
    <citation type="submission" date="2023-07" db="EMBL/GenBank/DDBJ databases">
        <title>draft genome sequence of fig (Ficus carica).</title>
        <authorList>
            <person name="Takahashi T."/>
            <person name="Nishimura K."/>
        </authorList>
    </citation>
    <scope>NUCLEOTIDE SEQUENCE</scope>
</reference>
<evidence type="ECO:0000313" key="1">
    <source>
        <dbReference type="EMBL" id="GMN60734.1"/>
    </source>
</evidence>
<comment type="caution">
    <text evidence="1">The sequence shown here is derived from an EMBL/GenBank/DDBJ whole genome shotgun (WGS) entry which is preliminary data.</text>
</comment>
<evidence type="ECO:0000313" key="2">
    <source>
        <dbReference type="Proteomes" id="UP001187192"/>
    </source>
</evidence>
<protein>
    <recommendedName>
        <fullName evidence="3">Retrotransposon gag domain-containing protein</fullName>
    </recommendedName>
</protein>
<proteinExistence type="predicted"/>
<dbReference type="Proteomes" id="UP001187192">
    <property type="component" value="Unassembled WGS sequence"/>
</dbReference>
<gene>
    <name evidence="1" type="ORF">TIFTF001_029824</name>
</gene>
<dbReference type="AlphaFoldDB" id="A0AA88DWI6"/>